<dbReference type="Pfam" id="PF01761">
    <property type="entry name" value="DHQ_synthase"/>
    <property type="match status" value="2"/>
</dbReference>
<comment type="caution">
    <text evidence="11">The sequence shown here is derived from an EMBL/GenBank/DDBJ whole genome shotgun (WGS) entry which is preliminary data.</text>
</comment>
<dbReference type="Pfam" id="PF24621">
    <property type="entry name" value="DHQS_C"/>
    <property type="match status" value="1"/>
</dbReference>
<evidence type="ECO:0000259" key="8">
    <source>
        <dbReference type="Pfam" id="PF08240"/>
    </source>
</evidence>
<keyword evidence="2" id="KW-0479">Metal-binding</keyword>
<dbReference type="InterPro" id="IPR036291">
    <property type="entry name" value="NAD(P)-bd_dom_sf"/>
</dbReference>
<dbReference type="Gene3D" id="3.90.180.10">
    <property type="entry name" value="Medium-chain alcohol dehydrogenases, catalytic domain"/>
    <property type="match status" value="1"/>
</dbReference>
<keyword evidence="12" id="KW-1185">Reference proteome</keyword>
<dbReference type="InterPro" id="IPR001672">
    <property type="entry name" value="G6P_Isomerase"/>
</dbReference>
<feature type="domain" description="3-dehydroquinate synthase C-terminal" evidence="10">
    <location>
        <begin position="635"/>
        <end position="758"/>
    </location>
</feature>
<gene>
    <name evidence="11" type="ORF">SCAR479_04908</name>
</gene>
<evidence type="ECO:0000313" key="12">
    <source>
        <dbReference type="Proteomes" id="UP001465668"/>
    </source>
</evidence>
<dbReference type="EMBL" id="JARVKM010000004">
    <property type="protein sequence ID" value="KAK9781087.1"/>
    <property type="molecule type" value="Genomic_DNA"/>
</dbReference>
<dbReference type="InterPro" id="IPR000600">
    <property type="entry name" value="ROK"/>
</dbReference>
<keyword evidence="4" id="KW-0520">NAD</keyword>
<feature type="domain" description="3-dehydroquinate synthase N-terminal" evidence="7">
    <location>
        <begin position="527"/>
        <end position="633"/>
    </location>
</feature>
<dbReference type="SUPFAM" id="SSF56796">
    <property type="entry name" value="Dehydroquinate synthase-like"/>
    <property type="match status" value="2"/>
</dbReference>
<reference evidence="11 12" key="1">
    <citation type="submission" date="2024-02" db="EMBL/GenBank/DDBJ databases">
        <title>First draft genome assembly of two strains of Seiridium cardinale.</title>
        <authorList>
            <person name="Emiliani G."/>
            <person name="Scali E."/>
        </authorList>
    </citation>
    <scope>NUCLEOTIDE SEQUENCE [LARGE SCALE GENOMIC DNA]</scope>
    <source>
        <strain evidence="11 12">BM-138-000479</strain>
    </source>
</reference>
<dbReference type="PROSITE" id="PS51463">
    <property type="entry name" value="P_GLUCOSE_ISOMERASE_3"/>
    <property type="match status" value="1"/>
</dbReference>
<dbReference type="InterPro" id="IPR050071">
    <property type="entry name" value="Dehydroquinate_synthase"/>
</dbReference>
<sequence>MNSLRETTVNGNVLYSERIYGVHDYSDQYGNQGTKISSQCDTEVSASLVSGLFDTGKQQTGIGLTHVFHPTAAASKKRIFVAVDAQCPGERRTQIEKYFSWCKNEGLLEDYTLMSIKVSDAEKTLLKVELVVQAAEQFGLKRRDLFVAIGSTTVADVVGFAAAIYRRSTRWIFIPNDLANIARGAAGHNRLSLHHISHDASVHRDKLALFHPPMASFYDLSSLGFASKGQIRSGLIEIINVSLGRNGELFTYVEDHIDKMLASPRQAVYLANAVGLAARSATEELTKDQYWSGNYGSLLEFGVEATRSIRIIKGIVSDDADSVALAVGLMTALSALKGYLQTADFGRVLSVLTKAELPIYDESLDANALWHHMVGMMQERGEPFAFLIPVSLGQSGILDVAEVSIEDIRTALSVLREHSSAKSGRSPGWEIITADNSPMIFSNEKHENTVSEDVQYHVISVPQLFHPSNPTLMQNYCVNSATGQRRKVLVFVDALLDSTIAAVESYFESHSSANGDHRIIPMHYTSYRKDMDAVLKIIDAAIELAMSQEDLIIVVGGGTLMDIVGFAAAMYKGGISYIRVPTTLVGMIDAGVGAKVGVNFKNYKSLIGRYFAPISCLNDPRTFLATLPRREFACGLAEAIKVALIKSPRLFEVIEKYHRNIEYNTHTEELIRMSIRMMLEELQPNLREESLCRLVDFGHEFGHIVEALARYERPHGECVAIGMAISSFLAHSRRILSRENLERILNCILKLELPIYATDYDCCNPDVLWAKISTSGIQHKDGMLYLAVPESIGKGSFIDNISDISAHMVTEAVLSLREYADRYAEKSRRVSRNVISYDAGNLPRLNGSRPLSGGSESSSTDNRTLFPGDHSLSDELGPRPTTAAIIGASGDIGSQLAMYLLENGMRVICLVRPASLAKFEKRTNPSHPKMKVIVGDMDLANLRQIIQEVGVIYNMAGAVTLSSKSDAFPGVIWLNGFIQGIIVHLIQDMRREQDVKVIYPSTQRVHLTMANAYVDAWLGQAAAAFFSHKDTIIAAKDVFTALQKFSTEFMASHPLPTGFNVYEISKRLGECFVSHLPLHSVVRISSVYGPTFDRGFIYRAIHAKPEGNVEAPEKRDFIYIDDVNKLLFEAAHLHRTDGRTFDGASGESIDLEKVWGMIRDLMGDHAVVTFKTGVTQEEMNPNPSFALRLLGTDFIPIHLGLRKTIEKSTKIIQERVAALSPRWGKPYVIVVDVGATYLRFGITSPLGQLIGDAKRIATPSKQSHPQDKPPKLQVRLLEAIIQGIRSVRAEYADISLEEVGISFGAVITCEGVIEDASILWNDPCRGYDFRSSLLERLPDVRLTILNDISAAAWRYKDEGRFCLITVSSGLSNKVFNPDLGVLNKLDIGTAGIGGEMGHVTVEPRAVDALVQRAISQAISHPEEFQCSVLATLVNRDVTKINARYLGMAAREQDNFVLRLLEEADIPYCACGNLADLCSYSSGRAAILRARSLASRVNYNVRPEDITDGWLQQAIAAGHPLGLKVLHDTTYPLALRILQLAADIGLDKFIIVGGFALRTAKGAYLASLQDQLVSFNPQSAFFSGWGDSRFRQLVRLGVDDNDGLVGMGYFVQHLRAHYLAVEKPVREQSLAIATRRIPRCGAQEILAKVLYSGICTTDLQILRGERGLEPVVLGHEGVCQIVEVGKEVKGLRVGEMIVINPNNPLDDHDKLGHTREGLFQEYVKFGADHLERKQILILGDPSISATDTLVEPLSCVVAAQERIKDRIPGHNVLVVGAGFMGLLFALMNAKMGARNVFLANRSQQGLDFAITKGIVPEEKAFTIGGDHVSSRVGEISGGEGVDIVIICVSLGQGVHAAHDAMRYVNHGGCVYLFAGFRPGDVLAVDGGTELDAWSVRTGWKTEQVLAHGKTMDISGHRGSRREDLAAAADLIRHNRLSFSRVISHIISLDHVPESMLSLARDGTIQGMSAKRVVVDMEAGQSSIVRAEELPLRHLCEAARKPKDTIPMGNIFRNIGFDGKCSFLGWVHPPLWQDIEVALSSALDLRSLGGKQHFVWVGTGAWGFLIDALHKMLPASPDVTFHILQSLDPQALVNLFSDLADLSSAVCIGISQSGNTLETVRLMNALKERFESSGLDYRQHFVWLTDVRESPVTGRNVIRSSRGQAWMDVDMLSLTVLCHADINALFCAPHSMVTFLPLVILLGKDSAAVRDLYQQYLEFRDEVLSGILPKADFIVATHVEHIQLNLDASIAPAIVELVTQLVEQALGSKEVGFNPRVRVASAGDAVADGFECLTLPIPTKTPTVVRAMLTMYALSVFVATIAYSRRIEFVTHDKVDLYKHRAAELMTAPTVEEKVSEAGSISGEVITYLKSNPQARFVEVLLYGNVPAPYRQKLTERIAFGCASVSSSISVEVQRGEKWNHSRYQAAVQREDTLYAIIVLQEYRLDVEGISVKTVCGNVRVLEAIARATYDTLLPRALYFRLKK</sequence>
<dbReference type="PANTHER" id="PTHR43622:SF3">
    <property type="entry name" value="2-EPI-5-EPI-VALIOLONE SYNTHASE"/>
    <property type="match status" value="1"/>
</dbReference>
<dbReference type="InterPro" id="IPR035872">
    <property type="entry name" value="EEVS-like"/>
</dbReference>
<evidence type="ECO:0000259" key="10">
    <source>
        <dbReference type="Pfam" id="PF24621"/>
    </source>
</evidence>
<dbReference type="Gene3D" id="3.40.50.10490">
    <property type="entry name" value="Glucose-6-phosphate isomerase like protein, domain 1"/>
    <property type="match status" value="1"/>
</dbReference>
<feature type="compositionally biased region" description="Low complexity" evidence="6">
    <location>
        <begin position="847"/>
        <end position="859"/>
    </location>
</feature>
<dbReference type="Pfam" id="PF08240">
    <property type="entry name" value="ADH_N"/>
    <property type="match status" value="1"/>
</dbReference>
<proteinExistence type="predicted"/>
<evidence type="ECO:0000256" key="2">
    <source>
        <dbReference type="ARBA" id="ARBA00022723"/>
    </source>
</evidence>
<dbReference type="Proteomes" id="UP001465668">
    <property type="component" value="Unassembled WGS sequence"/>
</dbReference>
<protein>
    <submittedName>
        <fullName evidence="11">3-dehydroquinate synthase</fullName>
    </submittedName>
</protein>
<dbReference type="SUPFAM" id="SSF50129">
    <property type="entry name" value="GroES-like"/>
    <property type="match status" value="1"/>
</dbReference>
<evidence type="ECO:0000259" key="7">
    <source>
        <dbReference type="Pfam" id="PF01761"/>
    </source>
</evidence>
<dbReference type="SUPFAM" id="SSF53697">
    <property type="entry name" value="SIS domain"/>
    <property type="match status" value="1"/>
</dbReference>
<feature type="domain" description="3-dehydroquinate synthase N-terminal" evidence="7">
    <location>
        <begin position="115"/>
        <end position="187"/>
    </location>
</feature>
<dbReference type="PANTHER" id="PTHR43622">
    <property type="entry name" value="3-DEHYDROQUINATE SYNTHASE"/>
    <property type="match status" value="1"/>
</dbReference>
<dbReference type="InterPro" id="IPR011032">
    <property type="entry name" value="GroES-like_sf"/>
</dbReference>
<dbReference type="Gene3D" id="1.20.1090.10">
    <property type="entry name" value="Dehydroquinate synthase-like - alpha domain"/>
    <property type="match status" value="2"/>
</dbReference>
<dbReference type="InterPro" id="IPR030960">
    <property type="entry name" value="DHQS/DOIS_N"/>
</dbReference>
<dbReference type="Gene3D" id="3.30.420.40">
    <property type="match status" value="2"/>
</dbReference>
<evidence type="ECO:0000256" key="5">
    <source>
        <dbReference type="ARBA" id="ARBA00023239"/>
    </source>
</evidence>
<comment type="cofactor">
    <cofactor evidence="1">
        <name>NAD(+)</name>
        <dbReference type="ChEBI" id="CHEBI:57540"/>
    </cofactor>
</comment>
<dbReference type="Pfam" id="PF16363">
    <property type="entry name" value="GDP_Man_Dehyd"/>
    <property type="match status" value="1"/>
</dbReference>
<dbReference type="InterPro" id="IPR013154">
    <property type="entry name" value="ADH-like_N"/>
</dbReference>
<dbReference type="Gene3D" id="3.40.50.1970">
    <property type="match status" value="2"/>
</dbReference>
<dbReference type="InterPro" id="IPR056179">
    <property type="entry name" value="DHQS_C"/>
</dbReference>
<keyword evidence="5" id="KW-0456">Lyase</keyword>
<name>A0ABR2Y574_9PEZI</name>
<evidence type="ECO:0000256" key="4">
    <source>
        <dbReference type="ARBA" id="ARBA00023027"/>
    </source>
</evidence>
<accession>A0ABR2Y574</accession>
<dbReference type="CDD" id="cd23763">
    <property type="entry name" value="ASKHA_ATPase_ROK"/>
    <property type="match status" value="1"/>
</dbReference>
<dbReference type="InterPro" id="IPR046348">
    <property type="entry name" value="SIS_dom_sf"/>
</dbReference>
<evidence type="ECO:0000256" key="1">
    <source>
        <dbReference type="ARBA" id="ARBA00001911"/>
    </source>
</evidence>
<organism evidence="11 12">
    <name type="scientific">Seiridium cardinale</name>
    <dbReference type="NCBI Taxonomy" id="138064"/>
    <lineage>
        <taxon>Eukaryota</taxon>
        <taxon>Fungi</taxon>
        <taxon>Dikarya</taxon>
        <taxon>Ascomycota</taxon>
        <taxon>Pezizomycotina</taxon>
        <taxon>Sordariomycetes</taxon>
        <taxon>Xylariomycetidae</taxon>
        <taxon>Amphisphaeriales</taxon>
        <taxon>Sporocadaceae</taxon>
        <taxon>Seiridium</taxon>
    </lineage>
</organism>
<dbReference type="SUPFAM" id="SSF53067">
    <property type="entry name" value="Actin-like ATPase domain"/>
    <property type="match status" value="1"/>
</dbReference>
<dbReference type="SUPFAM" id="SSF51735">
    <property type="entry name" value="NAD(P)-binding Rossmann-fold domains"/>
    <property type="match status" value="2"/>
</dbReference>
<evidence type="ECO:0000313" key="11">
    <source>
        <dbReference type="EMBL" id="KAK9781087.1"/>
    </source>
</evidence>
<evidence type="ECO:0000256" key="3">
    <source>
        <dbReference type="ARBA" id="ARBA00022741"/>
    </source>
</evidence>
<dbReference type="Gene3D" id="3.40.50.720">
    <property type="entry name" value="NAD(P)-binding Rossmann-like Domain"/>
    <property type="match status" value="2"/>
</dbReference>
<feature type="domain" description="Alcohol dehydrogenase-like N-terminal" evidence="8">
    <location>
        <begin position="1640"/>
        <end position="1729"/>
    </location>
</feature>
<dbReference type="InterPro" id="IPR016040">
    <property type="entry name" value="NAD(P)-bd_dom"/>
</dbReference>
<feature type="domain" description="NAD(P)-binding" evidence="9">
    <location>
        <begin position="885"/>
        <end position="964"/>
    </location>
</feature>
<feature type="region of interest" description="Disordered" evidence="6">
    <location>
        <begin position="845"/>
        <end position="877"/>
    </location>
</feature>
<dbReference type="InterPro" id="IPR043129">
    <property type="entry name" value="ATPase_NBD"/>
</dbReference>
<keyword evidence="3" id="KW-0547">Nucleotide-binding</keyword>
<evidence type="ECO:0000259" key="9">
    <source>
        <dbReference type="Pfam" id="PF16363"/>
    </source>
</evidence>
<evidence type="ECO:0000256" key="6">
    <source>
        <dbReference type="SAM" id="MobiDB-lite"/>
    </source>
</evidence>
<dbReference type="CDD" id="cd08199">
    <property type="entry name" value="EEVS"/>
    <property type="match status" value="1"/>
</dbReference>
<dbReference type="Pfam" id="PF00480">
    <property type="entry name" value="ROK"/>
    <property type="match status" value="1"/>
</dbReference>